<dbReference type="GO" id="GO:0005737">
    <property type="term" value="C:cytoplasm"/>
    <property type="evidence" value="ECO:0007669"/>
    <property type="project" value="UniProtKB-ARBA"/>
</dbReference>
<evidence type="ECO:0000256" key="6">
    <source>
        <dbReference type="ARBA" id="ARBA00022833"/>
    </source>
</evidence>
<evidence type="ECO:0000256" key="2">
    <source>
        <dbReference type="ARBA" id="ARBA00005858"/>
    </source>
</evidence>
<dbReference type="GO" id="GO:0030490">
    <property type="term" value="P:maturation of SSU-rRNA"/>
    <property type="evidence" value="ECO:0007669"/>
    <property type="project" value="TreeGrafter"/>
</dbReference>
<keyword evidence="14" id="KW-1185">Reference proteome</keyword>
<dbReference type="GO" id="GO:0004521">
    <property type="term" value="F:RNA endonuclease activity"/>
    <property type="evidence" value="ECO:0007669"/>
    <property type="project" value="UniProtKB-UniRule"/>
</dbReference>
<reference evidence="13 14" key="1">
    <citation type="journal article" date="2021" name="J. Hered.">
        <title>A chromosome-level genome assembly of the parasitoid wasp, Cotesia glomerata (Hymenoptera: Braconidae).</title>
        <authorList>
            <person name="Pinto B.J."/>
            <person name="Weis J.J."/>
            <person name="Gamble T."/>
            <person name="Ode P.J."/>
            <person name="Paul R."/>
            <person name="Zaspel J.M."/>
        </authorList>
    </citation>
    <scope>NUCLEOTIDE SEQUENCE [LARGE SCALE GENOMIC DNA]</scope>
    <source>
        <strain evidence="13">CgM1</strain>
    </source>
</reference>
<feature type="compositionally biased region" description="Acidic residues" evidence="10">
    <location>
        <begin position="254"/>
        <end position="271"/>
    </location>
</feature>
<evidence type="ECO:0000313" key="14">
    <source>
        <dbReference type="Proteomes" id="UP000826195"/>
    </source>
</evidence>
<feature type="binding site" evidence="9">
    <location>
        <position position="340"/>
    </location>
    <ligand>
        <name>Zn(2+)</name>
        <dbReference type="ChEBI" id="CHEBI:29105"/>
    </ligand>
</feature>
<dbReference type="Proteomes" id="UP000826195">
    <property type="component" value="Unassembled WGS sequence"/>
</dbReference>
<dbReference type="Pfam" id="PF08772">
    <property type="entry name" value="Zn_ribbon_NOB1"/>
    <property type="match status" value="1"/>
</dbReference>
<evidence type="ECO:0000256" key="5">
    <source>
        <dbReference type="ARBA" id="ARBA00022801"/>
    </source>
</evidence>
<feature type="region of interest" description="Disordered" evidence="10">
    <location>
        <begin position="247"/>
        <end position="273"/>
    </location>
</feature>
<comment type="similarity">
    <text evidence="2 8">Belongs to the NOB1 family.</text>
</comment>
<dbReference type="InterPro" id="IPR014881">
    <property type="entry name" value="NOB1_Zn-bd"/>
</dbReference>
<feature type="compositionally biased region" description="Acidic residues" evidence="10">
    <location>
        <begin position="145"/>
        <end position="172"/>
    </location>
</feature>
<feature type="compositionally biased region" description="Basic and acidic residues" evidence="10">
    <location>
        <begin position="189"/>
        <end position="209"/>
    </location>
</feature>
<dbReference type="InterPro" id="IPR017117">
    <property type="entry name" value="Nob1_euk"/>
</dbReference>
<dbReference type="InterPro" id="IPR036283">
    <property type="entry name" value="NOB1_Zf-like_sf"/>
</dbReference>
<keyword evidence="6 8" id="KW-0862">Zinc</keyword>
<evidence type="ECO:0000256" key="10">
    <source>
        <dbReference type="SAM" id="MobiDB-lite"/>
    </source>
</evidence>
<dbReference type="InterPro" id="IPR039907">
    <property type="entry name" value="NOB1"/>
</dbReference>
<comment type="subcellular location">
    <subcellularLocation>
        <location evidence="1 8">Nucleus</location>
    </subcellularLocation>
</comment>
<feature type="region of interest" description="Disordered" evidence="10">
    <location>
        <begin position="129"/>
        <end position="213"/>
    </location>
</feature>
<dbReference type="GO" id="GO:0016787">
    <property type="term" value="F:hydrolase activity"/>
    <property type="evidence" value="ECO:0007669"/>
    <property type="project" value="UniProtKB-KW"/>
</dbReference>
<dbReference type="FunFam" id="3.40.50.1010:FF:000020">
    <property type="entry name" value="20S-pre-rRNA D-site endonuclease NOB1"/>
    <property type="match status" value="1"/>
</dbReference>
<protein>
    <recommendedName>
        <fullName evidence="8">RNA-binding protein NOB1</fullName>
    </recommendedName>
</protein>
<feature type="binding site" evidence="9">
    <location>
        <position position="352"/>
    </location>
    <ligand>
        <name>Zn(2+)</name>
        <dbReference type="ChEBI" id="CHEBI:29105"/>
    </ligand>
</feature>
<keyword evidence="4 8" id="KW-0479">Metal-binding</keyword>
<feature type="domain" description="Nin one binding (NOB1) Zn-ribbon-like" evidence="11">
    <location>
        <begin position="327"/>
        <end position="398"/>
    </location>
</feature>
<evidence type="ECO:0000256" key="8">
    <source>
        <dbReference type="PIRNR" id="PIRNR037125"/>
    </source>
</evidence>
<dbReference type="PIRSF" id="PIRSF037125">
    <property type="entry name" value="D-site_20S_pre-rRNA_nuclease"/>
    <property type="match status" value="1"/>
</dbReference>
<organism evidence="13 14">
    <name type="scientific">Cotesia glomerata</name>
    <name type="common">Lepidopteran parasitic wasp</name>
    <name type="synonym">Apanteles glomeratus</name>
    <dbReference type="NCBI Taxonomy" id="32391"/>
    <lineage>
        <taxon>Eukaryota</taxon>
        <taxon>Metazoa</taxon>
        <taxon>Ecdysozoa</taxon>
        <taxon>Arthropoda</taxon>
        <taxon>Hexapoda</taxon>
        <taxon>Insecta</taxon>
        <taxon>Pterygota</taxon>
        <taxon>Neoptera</taxon>
        <taxon>Endopterygota</taxon>
        <taxon>Hymenoptera</taxon>
        <taxon>Apocrita</taxon>
        <taxon>Ichneumonoidea</taxon>
        <taxon>Braconidae</taxon>
        <taxon>Microgastrinae</taxon>
        <taxon>Cotesia</taxon>
    </lineage>
</organism>
<evidence type="ECO:0000259" key="12">
    <source>
        <dbReference type="Pfam" id="PF17146"/>
    </source>
</evidence>
<name>A0AAV7IIW8_COTGL</name>
<dbReference type="GO" id="GO:0046872">
    <property type="term" value="F:metal ion binding"/>
    <property type="evidence" value="ECO:0007669"/>
    <property type="project" value="UniProtKB-UniRule"/>
</dbReference>
<dbReference type="Gene3D" id="6.20.210.10">
    <property type="entry name" value="Nin one binding (NOB1), Zn-ribbon-like"/>
    <property type="match status" value="1"/>
</dbReference>
<evidence type="ECO:0000256" key="9">
    <source>
        <dbReference type="PIRSR" id="PIRSR037125-1"/>
    </source>
</evidence>
<dbReference type="SUPFAM" id="SSF144206">
    <property type="entry name" value="NOB1 zinc finger-like"/>
    <property type="match status" value="1"/>
</dbReference>
<dbReference type="AlphaFoldDB" id="A0AAV7IIW8"/>
<proteinExistence type="inferred from homology"/>
<evidence type="ECO:0000256" key="1">
    <source>
        <dbReference type="ARBA" id="ARBA00004123"/>
    </source>
</evidence>
<evidence type="ECO:0000256" key="4">
    <source>
        <dbReference type="ARBA" id="ARBA00022723"/>
    </source>
</evidence>
<dbReference type="CDD" id="cd09876">
    <property type="entry name" value="PIN_Nob1-like"/>
    <property type="match status" value="1"/>
</dbReference>
<keyword evidence="3" id="KW-0540">Nuclease</keyword>
<accession>A0AAV7IIW8</accession>
<feature type="binding site" evidence="9">
    <location>
        <position position="355"/>
    </location>
    <ligand>
        <name>Zn(2+)</name>
        <dbReference type="ChEBI" id="CHEBI:29105"/>
    </ligand>
</feature>
<comment type="function">
    <text evidence="8">May play a role in mRNA degradation.</text>
</comment>
<evidence type="ECO:0000259" key="11">
    <source>
        <dbReference type="Pfam" id="PF08772"/>
    </source>
</evidence>
<keyword evidence="5" id="KW-0378">Hydrolase</keyword>
<dbReference type="GO" id="GO:0030688">
    <property type="term" value="C:preribosome, small subunit precursor"/>
    <property type="evidence" value="ECO:0007669"/>
    <property type="project" value="TreeGrafter"/>
</dbReference>
<feature type="binding site" evidence="9">
    <location>
        <position position="337"/>
    </location>
    <ligand>
        <name>Zn(2+)</name>
        <dbReference type="ChEBI" id="CHEBI:29105"/>
    </ligand>
</feature>
<dbReference type="Pfam" id="PF17146">
    <property type="entry name" value="PIN_6"/>
    <property type="match status" value="1"/>
</dbReference>
<comment type="caution">
    <text evidence="13">The sequence shown here is derived from an EMBL/GenBank/DDBJ whole genome shotgun (WGS) entry which is preliminary data.</text>
</comment>
<dbReference type="PANTHER" id="PTHR12814">
    <property type="entry name" value="RNA-BINDING PROTEIN NOB1"/>
    <property type="match status" value="1"/>
</dbReference>
<dbReference type="Gene3D" id="3.40.50.1010">
    <property type="entry name" value="5'-nuclease"/>
    <property type="match status" value="1"/>
</dbReference>
<evidence type="ECO:0000313" key="13">
    <source>
        <dbReference type="EMBL" id="KAH0552406.1"/>
    </source>
</evidence>
<evidence type="ECO:0000256" key="3">
    <source>
        <dbReference type="ARBA" id="ARBA00022722"/>
    </source>
</evidence>
<evidence type="ECO:0000256" key="7">
    <source>
        <dbReference type="ARBA" id="ARBA00023242"/>
    </source>
</evidence>
<feature type="domain" description="Ribonuclease PIN" evidence="12">
    <location>
        <begin position="10"/>
        <end position="96"/>
    </location>
</feature>
<gene>
    <name evidence="13" type="ORF">KQX54_009604</name>
</gene>
<keyword evidence="7 8" id="KW-0539">Nucleus</keyword>
<dbReference type="GO" id="GO:0031981">
    <property type="term" value="C:nuclear lumen"/>
    <property type="evidence" value="ECO:0007669"/>
    <property type="project" value="UniProtKB-ARBA"/>
</dbReference>
<sequence length="476" mass="53518">MFSTNKVEHLIVDTSAFIKNVPLQKVAVNVITEESVTAEVKSKRQLRRLIVLPYDLQVKDADPEHIKTVTEFAKKTGDYKSLSSTDIKVIALTLQLHIEKIGKDDITSAPTTAKTLPLKKSEPLAHPKCIAGFFNPKGGENSNNDSEDEDEDDDDDDDDDNDNDNVDDDNDDHDEKYQTLVDQINSINEDDRVKSELSELSGDDSKDISDLEQIDPADLAEKFKNLDCNTEEIKLDDENHTVDDILAPVKNQSADDDDDYKDQDEDEDSDEAGWITPSNIVKAKKMMDADTLSEESVKVACMTTDFAMQNVLMQMGMHVAALDGRVIKQLRTFIFRCHACYKKTSRMDLVFCPNCGLKTLKKVAVSVDENGVEHIHINYKKQLPVRGKRFSLPTPKGGKHAVNPILSADQPVPDQRVSKLARMKNNPLNDDYIAGYSPFVTRDVFSKSAMLGIRSNHAGHKYWMKKNPNECKKKRK</sequence>
<dbReference type="InterPro" id="IPR033411">
    <property type="entry name" value="Ribonuclease_PIN"/>
</dbReference>
<dbReference type="PANTHER" id="PTHR12814:SF2">
    <property type="entry name" value="RNA-BINDING PROTEIN NOB1"/>
    <property type="match status" value="1"/>
</dbReference>
<dbReference type="EMBL" id="JAHXZJ010001492">
    <property type="protein sequence ID" value="KAH0552406.1"/>
    <property type="molecule type" value="Genomic_DNA"/>
</dbReference>